<dbReference type="InterPro" id="IPR001604">
    <property type="entry name" value="Endo_G_ENPP1-like_dom"/>
</dbReference>
<dbReference type="CDD" id="cd00091">
    <property type="entry name" value="NUC"/>
    <property type="match status" value="1"/>
</dbReference>
<proteinExistence type="inferred from homology"/>
<evidence type="ECO:0000256" key="8">
    <source>
        <dbReference type="PIRSR" id="PIRSR640255-1"/>
    </source>
</evidence>
<dbReference type="EnsemblMetazoa" id="XM_014385882.2">
    <property type="protein sequence ID" value="XP_014241368.1"/>
    <property type="gene ID" value="LOC106662075"/>
</dbReference>
<evidence type="ECO:0000256" key="1">
    <source>
        <dbReference type="ARBA" id="ARBA00001946"/>
    </source>
</evidence>
<dbReference type="OrthoDB" id="5418055at2759"/>
<evidence type="ECO:0000256" key="4">
    <source>
        <dbReference type="ARBA" id="ARBA00022723"/>
    </source>
</evidence>
<protein>
    <recommendedName>
        <fullName evidence="10">Endonuclease</fullName>
        <ecNumber evidence="10">3.1.30.-</ecNumber>
    </recommendedName>
</protein>
<dbReference type="InterPro" id="IPR044925">
    <property type="entry name" value="His-Me_finger_sf"/>
</dbReference>
<evidence type="ECO:0000256" key="3">
    <source>
        <dbReference type="ARBA" id="ARBA00022722"/>
    </source>
</evidence>
<dbReference type="InterPro" id="IPR044929">
    <property type="entry name" value="DNA/RNA_non-sp_Endonuclease_sf"/>
</dbReference>
<dbReference type="Proteomes" id="UP000494040">
    <property type="component" value="Unassembled WGS sequence"/>
</dbReference>
<evidence type="ECO:0000256" key="5">
    <source>
        <dbReference type="ARBA" id="ARBA00022759"/>
    </source>
</evidence>
<dbReference type="SMART" id="SM00477">
    <property type="entry name" value="NUC"/>
    <property type="match status" value="1"/>
</dbReference>
<feature type="active site" description="Proton acceptor" evidence="8">
    <location>
        <position position="148"/>
    </location>
</feature>
<evidence type="ECO:0000256" key="9">
    <source>
        <dbReference type="PIRSR" id="PIRSR640255-2"/>
    </source>
</evidence>
<dbReference type="OMA" id="QAEWVAY"/>
<accession>A0A8I6RCQ9</accession>
<sequence>MFKKFSTVAAIASLGYVSWLGGKESERRKVLKEKDLLDTWGSRLGLGSFRVSAATPFKSSPTIITQDNLGLTTTNSPYSVRVFDDFMLVYDTRNRIPFLTFEHLTKDNIKRVGEVTRQRSEFTEDSEIHEYFRSKNSDYFKSGYDRGHLAAAGNHMKSQTHCNQTFTLSNIAPQVGVGFNRNSWNRLEKYTRHLARKYPNVYVCTGPLFIEKRVDGKKYVKYEVIGESNVAVPTHFFKVILVEKDDGTYSLLPFIMPNAPIDDNKKLDEFITTLEKIQKRSGIMIFDEISKSGKLKEKSNRLI</sequence>
<dbReference type="PANTHER" id="PTHR13966">
    <property type="entry name" value="ENDONUCLEASE RELATED"/>
    <property type="match status" value="1"/>
</dbReference>
<dbReference type="SMART" id="SM00892">
    <property type="entry name" value="Endonuclease_NS"/>
    <property type="match status" value="1"/>
</dbReference>
<evidence type="ECO:0000256" key="7">
    <source>
        <dbReference type="ARBA" id="ARBA00022842"/>
    </source>
</evidence>
<evidence type="ECO:0000259" key="11">
    <source>
        <dbReference type="SMART" id="SM00477"/>
    </source>
</evidence>
<comment type="cofactor">
    <cofactor evidence="1 10">
        <name>Mg(2+)</name>
        <dbReference type="ChEBI" id="CHEBI:18420"/>
    </cofactor>
</comment>
<dbReference type="InterPro" id="IPR020821">
    <property type="entry name" value="ENPP1-3/EXOG-like_nuc-like"/>
</dbReference>
<keyword evidence="5 10" id="KW-0255">Endonuclease</keyword>
<dbReference type="AlphaFoldDB" id="A0A8I6RCQ9"/>
<organism evidence="13 14">
    <name type="scientific">Cimex lectularius</name>
    <name type="common">Bed bug</name>
    <name type="synonym">Acanthia lectularia</name>
    <dbReference type="NCBI Taxonomy" id="79782"/>
    <lineage>
        <taxon>Eukaryota</taxon>
        <taxon>Metazoa</taxon>
        <taxon>Ecdysozoa</taxon>
        <taxon>Arthropoda</taxon>
        <taxon>Hexapoda</taxon>
        <taxon>Insecta</taxon>
        <taxon>Pterygota</taxon>
        <taxon>Neoptera</taxon>
        <taxon>Paraneoptera</taxon>
        <taxon>Hemiptera</taxon>
        <taxon>Heteroptera</taxon>
        <taxon>Panheteroptera</taxon>
        <taxon>Cimicomorpha</taxon>
        <taxon>Cimicidae</taxon>
        <taxon>Cimex</taxon>
    </lineage>
</organism>
<dbReference type="SUPFAM" id="SSF54060">
    <property type="entry name" value="His-Me finger endonucleases"/>
    <property type="match status" value="1"/>
</dbReference>
<keyword evidence="6 10" id="KW-0378">Hydrolase</keyword>
<keyword evidence="14" id="KW-1185">Reference proteome</keyword>
<evidence type="ECO:0000313" key="13">
    <source>
        <dbReference type="EnsemblMetazoa" id="XP_014241368.1"/>
    </source>
</evidence>
<dbReference type="Gene3D" id="3.40.570.10">
    <property type="entry name" value="Extracellular Endonuclease, subunit A"/>
    <property type="match status" value="1"/>
</dbReference>
<dbReference type="GO" id="GO:0046872">
    <property type="term" value="F:metal ion binding"/>
    <property type="evidence" value="ECO:0007669"/>
    <property type="project" value="UniProtKB-KW"/>
</dbReference>
<keyword evidence="4 9" id="KW-0479">Metal-binding</keyword>
<evidence type="ECO:0000259" key="12">
    <source>
        <dbReference type="SMART" id="SM00892"/>
    </source>
</evidence>
<dbReference type="GO" id="GO:0005743">
    <property type="term" value="C:mitochondrial inner membrane"/>
    <property type="evidence" value="ECO:0007669"/>
    <property type="project" value="TreeGrafter"/>
</dbReference>
<name>A0A8I6RCQ9_CIMLE</name>
<gene>
    <name evidence="13" type="primary">106662075</name>
</gene>
<evidence type="ECO:0000256" key="2">
    <source>
        <dbReference type="ARBA" id="ARBA00010052"/>
    </source>
</evidence>
<feature type="domain" description="DNA/RNA non-specific endonuclease/pyrophosphatase/phosphodiesterase" evidence="12">
    <location>
        <begin position="82"/>
        <end position="292"/>
    </location>
</feature>
<dbReference type="InterPro" id="IPR018524">
    <property type="entry name" value="DNA/RNA_endonuclease_AS"/>
</dbReference>
<dbReference type="GO" id="GO:0005634">
    <property type="term" value="C:nucleus"/>
    <property type="evidence" value="ECO:0007669"/>
    <property type="project" value="TreeGrafter"/>
</dbReference>
<dbReference type="EC" id="3.1.30.-" evidence="10"/>
<evidence type="ECO:0000256" key="6">
    <source>
        <dbReference type="ARBA" id="ARBA00022801"/>
    </source>
</evidence>
<dbReference type="GO" id="GO:0003676">
    <property type="term" value="F:nucleic acid binding"/>
    <property type="evidence" value="ECO:0007669"/>
    <property type="project" value="InterPro"/>
</dbReference>
<dbReference type="InterPro" id="IPR040255">
    <property type="entry name" value="Non-specific_endonuclease"/>
</dbReference>
<dbReference type="GO" id="GO:0000014">
    <property type="term" value="F:single-stranded DNA endodeoxyribonuclease activity"/>
    <property type="evidence" value="ECO:0007669"/>
    <property type="project" value="TreeGrafter"/>
</dbReference>
<evidence type="ECO:0000313" key="14">
    <source>
        <dbReference type="Proteomes" id="UP000494040"/>
    </source>
</evidence>
<comment type="similarity">
    <text evidence="2 10">Belongs to the DNA/RNA non-specific endonuclease family.</text>
</comment>
<dbReference type="PROSITE" id="PS01070">
    <property type="entry name" value="NUCLEASE_NON_SPEC"/>
    <property type="match status" value="1"/>
</dbReference>
<evidence type="ECO:0000256" key="10">
    <source>
        <dbReference type="RuleBase" id="RU366055"/>
    </source>
</evidence>
<keyword evidence="3 10" id="KW-0540">Nuclease</keyword>
<dbReference type="KEGG" id="clec:106662075"/>
<feature type="domain" description="ENPP1-3/EXOG-like endonuclease/phosphodiesterase" evidence="11">
    <location>
        <begin position="83"/>
        <end position="292"/>
    </location>
</feature>
<keyword evidence="7" id="KW-0460">Magnesium</keyword>
<dbReference type="PANTHER" id="PTHR13966:SF5">
    <property type="entry name" value="ENDONUCLEASE G, MITOCHONDRIAL"/>
    <property type="match status" value="1"/>
</dbReference>
<reference evidence="13" key="1">
    <citation type="submission" date="2022-01" db="UniProtKB">
        <authorList>
            <consortium name="EnsemblMetazoa"/>
        </authorList>
    </citation>
    <scope>IDENTIFICATION</scope>
</reference>
<dbReference type="GO" id="GO:0006309">
    <property type="term" value="P:apoptotic DNA fragmentation"/>
    <property type="evidence" value="ECO:0007669"/>
    <property type="project" value="TreeGrafter"/>
</dbReference>
<dbReference type="GO" id="GO:0004521">
    <property type="term" value="F:RNA endonuclease activity"/>
    <property type="evidence" value="ECO:0007669"/>
    <property type="project" value="TreeGrafter"/>
</dbReference>
<dbReference type="Pfam" id="PF01223">
    <property type="entry name" value="Endonuclease_NS"/>
    <property type="match status" value="1"/>
</dbReference>
<feature type="binding site" evidence="9">
    <location>
        <position position="180"/>
    </location>
    <ligand>
        <name>Mg(2+)</name>
        <dbReference type="ChEBI" id="CHEBI:18420"/>
        <note>catalytic</note>
    </ligand>
</feature>